<name>A0A6P4I1I6_DROKI</name>
<evidence type="ECO:0000256" key="1">
    <source>
        <dbReference type="ARBA" id="ARBA00001974"/>
    </source>
</evidence>
<feature type="coiled-coil region" evidence="17">
    <location>
        <begin position="429"/>
        <end position="456"/>
    </location>
</feature>
<evidence type="ECO:0000256" key="18">
    <source>
        <dbReference type="SAM" id="MobiDB-lite"/>
    </source>
</evidence>
<evidence type="ECO:0000256" key="9">
    <source>
        <dbReference type="ARBA" id="ARBA00022827"/>
    </source>
</evidence>
<dbReference type="InterPro" id="IPR009057">
    <property type="entry name" value="Homeodomain-like_sf"/>
</dbReference>
<keyword evidence="8" id="KW-0285">Flavoprotein</keyword>
<feature type="region of interest" description="Disordered" evidence="18">
    <location>
        <begin position="862"/>
        <end position="891"/>
    </location>
</feature>
<evidence type="ECO:0000313" key="20">
    <source>
        <dbReference type="Proteomes" id="UP001652661"/>
    </source>
</evidence>
<evidence type="ECO:0000256" key="14">
    <source>
        <dbReference type="ARBA" id="ARBA00023163"/>
    </source>
</evidence>
<evidence type="ECO:0000256" key="12">
    <source>
        <dbReference type="ARBA" id="ARBA00023015"/>
    </source>
</evidence>
<dbReference type="Proteomes" id="UP001652661">
    <property type="component" value="Chromosome 3L"/>
</dbReference>
<dbReference type="FunFam" id="3.90.660.10:FF:000001">
    <property type="entry name" value="Lysine-specific histone demethylase"/>
    <property type="match status" value="1"/>
</dbReference>
<dbReference type="RefSeq" id="XP_017022732.1">
    <property type="nucleotide sequence ID" value="XM_017167243.3"/>
</dbReference>
<dbReference type="Pfam" id="PF04433">
    <property type="entry name" value="SWIRM"/>
    <property type="match status" value="1"/>
</dbReference>
<dbReference type="AlphaFoldDB" id="A0A6P4I1I6"/>
<evidence type="ECO:0000256" key="11">
    <source>
        <dbReference type="ARBA" id="ARBA00023002"/>
    </source>
</evidence>
<evidence type="ECO:0000256" key="10">
    <source>
        <dbReference type="ARBA" id="ARBA00022853"/>
    </source>
</evidence>
<protein>
    <submittedName>
        <fullName evidence="21">Possible lysine-specific histone demethylase 1</fullName>
    </submittedName>
</protein>
<dbReference type="GO" id="GO:0005634">
    <property type="term" value="C:nucleus"/>
    <property type="evidence" value="ECO:0007669"/>
    <property type="project" value="UniProtKB-SubCell"/>
</dbReference>
<evidence type="ECO:0000256" key="4">
    <source>
        <dbReference type="ARBA" id="ARBA00005995"/>
    </source>
</evidence>
<feature type="binding site" evidence="16">
    <location>
        <position position="304"/>
    </location>
    <ligand>
        <name>FAD</name>
        <dbReference type="ChEBI" id="CHEBI:57692"/>
    </ligand>
</feature>
<evidence type="ECO:0000256" key="17">
    <source>
        <dbReference type="SAM" id="Coils"/>
    </source>
</evidence>
<accession>A0A6P4I1I6</accession>
<feature type="binding site" evidence="16">
    <location>
        <begin position="320"/>
        <end position="321"/>
    </location>
    <ligand>
        <name>FAD</name>
        <dbReference type="ChEBI" id="CHEBI:57692"/>
    </ligand>
</feature>
<keyword evidence="9 16" id="KW-0274">FAD</keyword>
<keyword evidence="10" id="KW-0156">Chromatin regulator</keyword>
<keyword evidence="11" id="KW-0560">Oxidoreductase</keyword>
<evidence type="ECO:0000256" key="8">
    <source>
        <dbReference type="ARBA" id="ARBA00022630"/>
    </source>
</evidence>
<evidence type="ECO:0000256" key="16">
    <source>
        <dbReference type="PIRSR" id="PIRSR038051-1"/>
    </source>
</evidence>
<dbReference type="Gene3D" id="1.10.287.80">
    <property type="entry name" value="ATP synthase, gamma subunit, helix hairpin domain"/>
    <property type="match status" value="1"/>
</dbReference>
<comment type="cofactor">
    <cofactor evidence="1 16">
        <name>FAD</name>
        <dbReference type="ChEBI" id="CHEBI:57692"/>
    </cofactor>
</comment>
<feature type="domain" description="SWIRM" evidence="19">
    <location>
        <begin position="162"/>
        <end position="261"/>
    </location>
</feature>
<dbReference type="GO" id="GO:0050660">
    <property type="term" value="F:flavin adenine dinucleotide binding"/>
    <property type="evidence" value="ECO:0007669"/>
    <property type="project" value="InterPro"/>
</dbReference>
<dbReference type="PANTHER" id="PTHR10742">
    <property type="entry name" value="FLAVIN MONOAMINE OXIDASE"/>
    <property type="match status" value="1"/>
</dbReference>
<feature type="binding site" evidence="16">
    <location>
        <position position="802"/>
    </location>
    <ligand>
        <name>FAD</name>
        <dbReference type="ChEBI" id="CHEBI:57692"/>
    </ligand>
</feature>
<evidence type="ECO:0000256" key="2">
    <source>
        <dbReference type="ARBA" id="ARBA00004123"/>
    </source>
</evidence>
<reference evidence="21" key="1">
    <citation type="submission" date="2025-08" db="UniProtKB">
        <authorList>
            <consortium name="RefSeq"/>
        </authorList>
    </citation>
    <scope>IDENTIFICATION</scope>
    <source>
        <strain evidence="21">14028-0561.14</strain>
        <tissue evidence="21">Whole fly</tissue>
    </source>
</reference>
<keyword evidence="12" id="KW-0805">Transcription regulation</keyword>
<dbReference type="OrthoDB" id="9982100at2759"/>
<dbReference type="GO" id="GO:0003682">
    <property type="term" value="F:chromatin binding"/>
    <property type="evidence" value="ECO:0007669"/>
    <property type="project" value="TreeGrafter"/>
</dbReference>
<feature type="binding site" evidence="16">
    <location>
        <position position="298"/>
    </location>
    <ligand>
        <name>FAD</name>
        <dbReference type="ChEBI" id="CHEBI:57692"/>
    </ligand>
</feature>
<keyword evidence="7" id="KW-0597">Phosphoprotein</keyword>
<keyword evidence="5" id="KW-0158">Chromosome</keyword>
<dbReference type="FunFam" id="3.50.50.60:FF:000029">
    <property type="entry name" value="Lysine-specific histone demethylase"/>
    <property type="match status" value="1"/>
</dbReference>
<dbReference type="Gene3D" id="3.50.50.60">
    <property type="entry name" value="FAD/NAD(P)-binding domain"/>
    <property type="match status" value="2"/>
</dbReference>
<evidence type="ECO:0000259" key="19">
    <source>
        <dbReference type="PROSITE" id="PS50934"/>
    </source>
</evidence>
<evidence type="ECO:0000256" key="15">
    <source>
        <dbReference type="ARBA" id="ARBA00023242"/>
    </source>
</evidence>
<keyword evidence="6" id="KW-0678">Repressor</keyword>
<dbReference type="FunFam" id="1.10.10.10:FF:000064">
    <property type="entry name" value="Lysine-specific histone demethylase 1A"/>
    <property type="match status" value="1"/>
</dbReference>
<feature type="binding site" evidence="16">
    <location>
        <begin position="811"/>
        <end position="812"/>
    </location>
    <ligand>
        <name>FAD</name>
        <dbReference type="ChEBI" id="CHEBI:57692"/>
    </ligand>
</feature>
<evidence type="ECO:0000313" key="21">
    <source>
        <dbReference type="RefSeq" id="XP_017022732.1"/>
    </source>
</evidence>
<dbReference type="GO" id="GO:0006355">
    <property type="term" value="P:regulation of DNA-templated transcription"/>
    <property type="evidence" value="ECO:0007669"/>
    <property type="project" value="InterPro"/>
</dbReference>
<dbReference type="SUPFAM" id="SSF46689">
    <property type="entry name" value="Homeodomain-like"/>
    <property type="match status" value="1"/>
</dbReference>
<evidence type="ECO:0000256" key="6">
    <source>
        <dbReference type="ARBA" id="ARBA00022491"/>
    </source>
</evidence>
<dbReference type="Gene3D" id="1.10.10.10">
    <property type="entry name" value="Winged helix-like DNA-binding domain superfamily/Winged helix DNA-binding domain"/>
    <property type="match status" value="1"/>
</dbReference>
<dbReference type="FunFam" id="3.50.50.60:FF:000289">
    <property type="entry name" value="Probable lysine-specific histone demethylase 1"/>
    <property type="match status" value="1"/>
</dbReference>
<dbReference type="GO" id="GO:0005694">
    <property type="term" value="C:chromosome"/>
    <property type="evidence" value="ECO:0007669"/>
    <property type="project" value="UniProtKB-SubCell"/>
</dbReference>
<dbReference type="Gene3D" id="3.90.660.10">
    <property type="match status" value="1"/>
</dbReference>
<dbReference type="SUPFAM" id="SSF51905">
    <property type="entry name" value="FAD/NAD(P)-binding domain"/>
    <property type="match status" value="1"/>
</dbReference>
<dbReference type="InterPro" id="IPR017366">
    <property type="entry name" value="Hist_Lys-spec_deMease"/>
</dbReference>
<gene>
    <name evidence="21" type="primary">Su(var)3-3</name>
</gene>
<comment type="similarity">
    <text evidence="4">Belongs to the flavin monoamine oxidase family.</text>
</comment>
<dbReference type="FunFam" id="1.10.287.80:FF:000002">
    <property type="entry name" value="Lysine-specific histone demethylase 1A"/>
    <property type="match status" value="1"/>
</dbReference>
<dbReference type="GO" id="GO:0003723">
    <property type="term" value="F:RNA binding"/>
    <property type="evidence" value="ECO:0007669"/>
    <property type="project" value="UniProtKB-ARBA"/>
</dbReference>
<dbReference type="Pfam" id="PF01593">
    <property type="entry name" value="Amino_oxidase"/>
    <property type="match status" value="1"/>
</dbReference>
<feature type="compositionally biased region" description="Low complexity" evidence="18">
    <location>
        <begin position="100"/>
        <end position="119"/>
    </location>
</feature>
<dbReference type="InterPro" id="IPR050281">
    <property type="entry name" value="Flavin_monoamine_oxidase"/>
</dbReference>
<dbReference type="GO" id="GO:0008284">
    <property type="term" value="P:positive regulation of cell population proliferation"/>
    <property type="evidence" value="ECO:0007669"/>
    <property type="project" value="UniProtKB-ARBA"/>
</dbReference>
<evidence type="ECO:0000256" key="7">
    <source>
        <dbReference type="ARBA" id="ARBA00022553"/>
    </source>
</evidence>
<keyword evidence="15" id="KW-0539">Nucleus</keyword>
<dbReference type="PIRSF" id="PIRSF038051">
    <property type="entry name" value="Histone_Lys-demethylase"/>
    <property type="match status" value="1"/>
</dbReference>
<dbReference type="PANTHER" id="PTHR10742:SF386">
    <property type="entry name" value="LYSINE-SPECIFIC HISTONE DEMETHYLASE 1A"/>
    <property type="match status" value="1"/>
</dbReference>
<evidence type="ECO:0000256" key="3">
    <source>
        <dbReference type="ARBA" id="ARBA00004286"/>
    </source>
</evidence>
<proteinExistence type="inferred from homology"/>
<feature type="region of interest" description="Disordered" evidence="18">
    <location>
        <begin position="1"/>
        <end position="158"/>
    </location>
</feature>
<comment type="subcellular location">
    <subcellularLocation>
        <location evidence="3">Chromosome</location>
    </subcellularLocation>
    <subcellularLocation>
        <location evidence="2">Nucleus</location>
    </subcellularLocation>
</comment>
<keyword evidence="20" id="KW-1185">Reference proteome</keyword>
<feature type="compositionally biased region" description="Polar residues" evidence="18">
    <location>
        <begin position="127"/>
        <end position="146"/>
    </location>
</feature>
<sequence>MKPTQSGGTAGSKMSEPIEYVTLISDDSDGEPSPKRNATAPVATSQKQKLPDDDSNDAPATSAAADERRTSRRNRPKVDYSNRPSGSGEAAPTGEKSTPGSSSSSNNNQQGDRSRSQNQAQGRRSEANASSVSGQATGNARPTQNGDARERDVGTPTVLSGQEGAVFQSRLPFSKMTPNEEACFPDISRSGILGHRVFLNIRNSLLHMWVDNPKVQLSFENALKSLPPPFDSEPGLVRRVHSFLERHGFINFGIFKRQRPIPTKKLGKVIVIGAGISGLAVAQQLQQFGMDVIVLEARDRVGGRIATFRKNSYIADLGAMVVTGVYGNPMTILSKQIGMDLVPIQQTCPLYGPDGKPVPKEKDDVIELEFNRLLESASYLSHRLDFNYAGNCPVSLGDALEWIISMQEMQVMHKRALHMQEIIAAQTKIIEHRQRIKSVKQTIDTLRSEHAALVKQRTPKGVESDLTYARQEFSIRNTQFKLDEAVKLFGELRDEDKQMETKLHEMEQNRPSDVYLSSRDRLILDWHFANLEFANATRLNNLSLKHWDQDDDFEFIGHHTTVRNGYSCVPVALTENLDIRVNSAVKEIKYGTHGVEVVAENLKTSNSQMTYKADLAVCTLTLGVLKVAVAHEESQQSNTVKFDPPLPDWKQQAIRRLGFGNLNKVVLCFDRIFWDPNANLFGHVGSTTSSRGEMFLFWSISSSPVLLALVAGMAANLVESVTDDIIIGRCMSVLKNIFGNTSVPQPKETVVTRWRSDPWARGSYSYVSVGSSGSDYDLLAAPVIPPSSKEAEGLPRLFFAGEHTIRNYPATVHGAYLSGLREAGRIADYYLGYPEGTPPDIGYSVAEAANLVNVGNVVKLRDLSPNLSDSPSSKKSEENSNSNTADSAELQ</sequence>
<feature type="binding site" evidence="16">
    <location>
        <begin position="269"/>
        <end position="297"/>
    </location>
    <ligand>
        <name>FAD</name>
        <dbReference type="ChEBI" id="CHEBI:57692"/>
    </ligand>
</feature>
<dbReference type="InterPro" id="IPR036388">
    <property type="entry name" value="WH-like_DNA-bd_sf"/>
</dbReference>
<dbReference type="InterPro" id="IPR036188">
    <property type="entry name" value="FAD/NAD-bd_sf"/>
</dbReference>
<keyword evidence="13 17" id="KW-0175">Coiled coil</keyword>
<dbReference type="InterPro" id="IPR007526">
    <property type="entry name" value="SWIRM"/>
</dbReference>
<dbReference type="GO" id="GO:0140682">
    <property type="term" value="F:FAD-dependent H3K4me/H3K4me3 demethylase activity"/>
    <property type="evidence" value="ECO:0007669"/>
    <property type="project" value="UniProtKB-ARBA"/>
</dbReference>
<dbReference type="PROSITE" id="PS50934">
    <property type="entry name" value="SWIRM"/>
    <property type="match status" value="1"/>
</dbReference>
<dbReference type="SUPFAM" id="SSF54373">
    <property type="entry name" value="FAD-linked reductases, C-terminal domain"/>
    <property type="match status" value="1"/>
</dbReference>
<dbReference type="InterPro" id="IPR002937">
    <property type="entry name" value="Amino_oxidase"/>
</dbReference>
<keyword evidence="14" id="KW-0804">Transcription</keyword>
<evidence type="ECO:0000256" key="5">
    <source>
        <dbReference type="ARBA" id="ARBA00022454"/>
    </source>
</evidence>
<evidence type="ECO:0000256" key="13">
    <source>
        <dbReference type="ARBA" id="ARBA00023054"/>
    </source>
</evidence>
<organism evidence="20 21">
    <name type="scientific">Drosophila kikkawai</name>
    <name type="common">Fruit fly</name>
    <dbReference type="NCBI Taxonomy" id="30033"/>
    <lineage>
        <taxon>Eukaryota</taxon>
        <taxon>Metazoa</taxon>
        <taxon>Ecdysozoa</taxon>
        <taxon>Arthropoda</taxon>
        <taxon>Hexapoda</taxon>
        <taxon>Insecta</taxon>
        <taxon>Pterygota</taxon>
        <taxon>Neoptera</taxon>
        <taxon>Endopterygota</taxon>
        <taxon>Diptera</taxon>
        <taxon>Brachycera</taxon>
        <taxon>Muscomorpha</taxon>
        <taxon>Ephydroidea</taxon>
        <taxon>Drosophilidae</taxon>
        <taxon>Drosophila</taxon>
        <taxon>Sophophora</taxon>
    </lineage>
</organism>